<dbReference type="Pfam" id="PF10509">
    <property type="entry name" value="GalKase_gal_bdg"/>
    <property type="match status" value="1"/>
</dbReference>
<dbReference type="InterPro" id="IPR036554">
    <property type="entry name" value="GHMP_kinase_C_sf"/>
</dbReference>
<dbReference type="InterPro" id="IPR000705">
    <property type="entry name" value="Galactokinase"/>
</dbReference>
<dbReference type="SUPFAM" id="SSF55060">
    <property type="entry name" value="GHMP Kinase, C-terminal domain"/>
    <property type="match status" value="1"/>
</dbReference>
<dbReference type="OMA" id="GFHDTYF"/>
<keyword evidence="10" id="KW-1185">Reference proteome</keyword>
<dbReference type="KEGG" id="clec:106673886"/>
<evidence type="ECO:0000313" key="10">
    <source>
        <dbReference type="Proteomes" id="UP000494040"/>
    </source>
</evidence>
<dbReference type="PRINTS" id="PR00473">
    <property type="entry name" value="GALCTOKINASE"/>
</dbReference>
<evidence type="ECO:0000256" key="2">
    <source>
        <dbReference type="ARBA" id="ARBA00022679"/>
    </source>
</evidence>
<keyword evidence="2" id="KW-0808">Transferase</keyword>
<dbReference type="PRINTS" id="PR00959">
    <property type="entry name" value="MEVGALKINASE"/>
</dbReference>
<dbReference type="GO" id="GO:0005829">
    <property type="term" value="C:cytosol"/>
    <property type="evidence" value="ECO:0007669"/>
    <property type="project" value="TreeGrafter"/>
</dbReference>
<dbReference type="InterPro" id="IPR020568">
    <property type="entry name" value="Ribosomal_Su5_D2-typ_SF"/>
</dbReference>
<dbReference type="AlphaFoldDB" id="A0A8I6S9Y2"/>
<proteinExistence type="inferred from homology"/>
<dbReference type="InterPro" id="IPR006203">
    <property type="entry name" value="GHMP_knse_ATP-bd_CS"/>
</dbReference>
<evidence type="ECO:0008006" key="11">
    <source>
        <dbReference type="Google" id="ProtNLM"/>
    </source>
</evidence>
<dbReference type="EnsemblMetazoa" id="XM_014406263.2">
    <property type="protein sequence ID" value="XP_014261749.1"/>
    <property type="gene ID" value="LOC106673886"/>
</dbReference>
<dbReference type="InterPro" id="IPR019741">
    <property type="entry name" value="Galactokinase_CS"/>
</dbReference>
<dbReference type="Gene3D" id="3.30.70.3170">
    <property type="match status" value="1"/>
</dbReference>
<dbReference type="PANTHER" id="PTHR10457">
    <property type="entry name" value="MEVALONATE KINASE/GALACTOKINASE"/>
    <property type="match status" value="1"/>
</dbReference>
<dbReference type="GO" id="GO:0005524">
    <property type="term" value="F:ATP binding"/>
    <property type="evidence" value="ECO:0007669"/>
    <property type="project" value="UniProtKB-KW"/>
</dbReference>
<dbReference type="PANTHER" id="PTHR10457:SF7">
    <property type="entry name" value="GALACTOKINASE-RELATED"/>
    <property type="match status" value="1"/>
</dbReference>
<dbReference type="Pfam" id="PF00288">
    <property type="entry name" value="GHMP_kinases_N"/>
    <property type="match status" value="1"/>
</dbReference>
<dbReference type="OrthoDB" id="187738at2759"/>
<evidence type="ECO:0000259" key="7">
    <source>
        <dbReference type="Pfam" id="PF08544"/>
    </source>
</evidence>
<evidence type="ECO:0000256" key="5">
    <source>
        <dbReference type="ARBA" id="ARBA00022840"/>
    </source>
</evidence>
<reference evidence="9" key="1">
    <citation type="submission" date="2022-01" db="UniProtKB">
        <authorList>
            <consortium name="EnsemblMetazoa"/>
        </authorList>
    </citation>
    <scope>IDENTIFICATION</scope>
</reference>
<dbReference type="GO" id="GO:0004335">
    <property type="term" value="F:galactokinase activity"/>
    <property type="evidence" value="ECO:0007669"/>
    <property type="project" value="InterPro"/>
</dbReference>
<accession>A0A8I6S9Y2</accession>
<dbReference type="InterPro" id="IPR013750">
    <property type="entry name" value="GHMP_kinase_C_dom"/>
</dbReference>
<comment type="similarity">
    <text evidence="1">Belongs to the GHMP kinase family. GalK subfamily.</text>
</comment>
<protein>
    <recommendedName>
        <fullName evidence="11">Galactokinase</fullName>
    </recommendedName>
</protein>
<gene>
    <name evidence="9" type="primary">106673886</name>
</gene>
<dbReference type="Gene3D" id="3.30.230.10">
    <property type="match status" value="1"/>
</dbReference>
<dbReference type="InterPro" id="IPR014721">
    <property type="entry name" value="Ribsml_uS5_D2-typ_fold_subgr"/>
</dbReference>
<dbReference type="GO" id="GO:0006012">
    <property type="term" value="P:galactose metabolic process"/>
    <property type="evidence" value="ECO:0007669"/>
    <property type="project" value="InterPro"/>
</dbReference>
<dbReference type="NCBIfam" id="TIGR00131">
    <property type="entry name" value="gal_kin"/>
    <property type="match status" value="1"/>
</dbReference>
<evidence type="ECO:0000256" key="3">
    <source>
        <dbReference type="ARBA" id="ARBA00022741"/>
    </source>
</evidence>
<dbReference type="PROSITE" id="PS00627">
    <property type="entry name" value="GHMP_KINASES_ATP"/>
    <property type="match status" value="1"/>
</dbReference>
<keyword evidence="3" id="KW-0547">Nucleotide-binding</keyword>
<name>A0A8I6S9Y2_CIMLE</name>
<dbReference type="PIRSF" id="PIRSF000530">
    <property type="entry name" value="Galactokinase"/>
    <property type="match status" value="1"/>
</dbReference>
<dbReference type="Pfam" id="PF08544">
    <property type="entry name" value="GHMP_kinases_C"/>
    <property type="match status" value="1"/>
</dbReference>
<evidence type="ECO:0000256" key="4">
    <source>
        <dbReference type="ARBA" id="ARBA00022777"/>
    </source>
</evidence>
<dbReference type="InterPro" id="IPR006204">
    <property type="entry name" value="GHMP_kinase_N_dom"/>
</dbReference>
<dbReference type="SUPFAM" id="SSF54211">
    <property type="entry name" value="Ribosomal protein S5 domain 2-like"/>
    <property type="match status" value="1"/>
</dbReference>
<evidence type="ECO:0000259" key="8">
    <source>
        <dbReference type="Pfam" id="PF10509"/>
    </source>
</evidence>
<dbReference type="Proteomes" id="UP000494040">
    <property type="component" value="Unassembled WGS sequence"/>
</dbReference>
<feature type="domain" description="GHMP kinase N-terminal" evidence="6">
    <location>
        <begin position="133"/>
        <end position="203"/>
    </location>
</feature>
<dbReference type="PROSITE" id="PS00106">
    <property type="entry name" value="GALACTOKINASE"/>
    <property type="match status" value="1"/>
</dbReference>
<keyword evidence="5" id="KW-0067">ATP-binding</keyword>
<dbReference type="InterPro" id="IPR019539">
    <property type="entry name" value="GalKase_N"/>
</dbReference>
<dbReference type="Gene3D" id="1.20.1440.340">
    <property type="match status" value="1"/>
</dbReference>
<dbReference type="InterPro" id="IPR006206">
    <property type="entry name" value="Mevalonate/galactokinase"/>
</dbReference>
<sequence>MVVVDRSEYPEVVEFPVDGPSREKLDRLRTTFLEKFGSEPQIFTRVPGRVNLIGEHIDYCGYSVCPMAIEQDIVIAASSLSGDGPFLQVTNTKEEHKGALIPDRDFTISIELQGWVSYVMCGVKGAMSVLSSPPVRMVMAVSGTVPEGSGLSSSSALVCASFLTTTHLNNMKLNKTKLSELSACCERFIGMEGGGMDQAIAFLATKGCAKHIMFNPVRTQDVKLPQEAVFVIGSSLVRKNKAESSEYNTRVVECRLASQLIAKKCHLNWKEIRTVVSVQNALGVSLDELLDLVDKHLHKDPYTKEEICKELEVDEKELNNVSLTSNTLSLTMFKLHPRISHVISEANRVNLWLNEESIEGLGHLMNKSHQSMRDLYEASDPACDKLVENALSAGALGARITGAGWGGCVVALTTANHVDKFLKELECSFYSNYQGPIDEVLFKTEPQNGANIFKSKLF</sequence>
<evidence type="ECO:0000313" key="9">
    <source>
        <dbReference type="EnsemblMetazoa" id="XP_014261749.1"/>
    </source>
</evidence>
<evidence type="ECO:0000259" key="6">
    <source>
        <dbReference type="Pfam" id="PF00288"/>
    </source>
</evidence>
<organism evidence="9 10">
    <name type="scientific">Cimex lectularius</name>
    <name type="common">Bed bug</name>
    <name type="synonym">Acanthia lectularia</name>
    <dbReference type="NCBI Taxonomy" id="79782"/>
    <lineage>
        <taxon>Eukaryota</taxon>
        <taxon>Metazoa</taxon>
        <taxon>Ecdysozoa</taxon>
        <taxon>Arthropoda</taxon>
        <taxon>Hexapoda</taxon>
        <taxon>Insecta</taxon>
        <taxon>Pterygota</taxon>
        <taxon>Neoptera</taxon>
        <taxon>Paraneoptera</taxon>
        <taxon>Hemiptera</taxon>
        <taxon>Heteroptera</taxon>
        <taxon>Panheteroptera</taxon>
        <taxon>Cimicomorpha</taxon>
        <taxon>Cimicidae</taxon>
        <taxon>Cimex</taxon>
    </lineage>
</organism>
<feature type="domain" description="GHMP kinase C-terminal" evidence="7">
    <location>
        <begin position="354"/>
        <end position="431"/>
    </location>
</feature>
<feature type="domain" description="Galactokinase N-terminal" evidence="8">
    <location>
        <begin position="31"/>
        <end position="78"/>
    </location>
</feature>
<evidence type="ECO:0000256" key="1">
    <source>
        <dbReference type="ARBA" id="ARBA00006566"/>
    </source>
</evidence>
<keyword evidence="4" id="KW-0418">Kinase</keyword>